<dbReference type="STRING" id="1834191.A5886_002933"/>
<organism evidence="1 2">
    <name type="scientific">Candidatus Enterococcus testudinis</name>
    <dbReference type="NCBI Taxonomy" id="1834191"/>
    <lineage>
        <taxon>Bacteria</taxon>
        <taxon>Bacillati</taxon>
        <taxon>Bacillota</taxon>
        <taxon>Bacilli</taxon>
        <taxon>Lactobacillales</taxon>
        <taxon>Enterococcaceae</taxon>
        <taxon>Enterococcus</taxon>
    </lineage>
</organism>
<dbReference type="AlphaFoldDB" id="A0A242AA58"/>
<proteinExistence type="predicted"/>
<keyword evidence="2" id="KW-1185">Reference proteome</keyword>
<evidence type="ECO:0000313" key="2">
    <source>
        <dbReference type="Proteomes" id="UP000195043"/>
    </source>
</evidence>
<evidence type="ECO:0000313" key="1">
    <source>
        <dbReference type="EMBL" id="OTN77832.1"/>
    </source>
</evidence>
<evidence type="ECO:0008006" key="3">
    <source>
        <dbReference type="Google" id="ProtNLM"/>
    </source>
</evidence>
<sequence>MLKQVMEIIDLLDDPKITGEKALQAFQGIKGITATSTTLQGAEGSTDFVKIFIEGSNGKSTGGTAPTLGIIGRLGGIAAHPSRIGLVSDADGAIGALASALKLTDMYQKGNQLAGDIIVTTHICPDAPTQPHEPVDFMGSPVEMSDMNEYEILPEMDAIISIDATKGNNVINHRGFAISPTVKEGYILRISDDLLRLMSMTTGQPPVTFPITMQDITPYGNDVYHINSILQPAIATNAPVVGLALTAESAVPGCGTGANHEIDIAGAVRFVLEVAKEFTQGKCYFYDETEFAHLEKLYGKMTILQTLGQDG</sequence>
<comment type="caution">
    <text evidence="1">The sequence shown here is derived from an EMBL/GenBank/DDBJ whole genome shotgun (WGS) entry which is preliminary data.</text>
</comment>
<accession>A0A242AA58</accession>
<dbReference type="Proteomes" id="UP000195043">
    <property type="component" value="Unassembled WGS sequence"/>
</dbReference>
<gene>
    <name evidence="1" type="ORF">A5886_002933</name>
</gene>
<protein>
    <recommendedName>
        <fullName evidence="3">DUF1177 domain-containing protein</fullName>
    </recommendedName>
</protein>
<dbReference type="InterPro" id="IPR009561">
    <property type="entry name" value="DUF1177"/>
</dbReference>
<dbReference type="OrthoDB" id="9782903at2"/>
<reference evidence="1 2" key="1">
    <citation type="submission" date="2017-05" db="EMBL/GenBank/DDBJ databases">
        <title>The Genome Sequence of Enterococcus sp. 8G7_MSG3316.</title>
        <authorList>
            <consortium name="The Broad Institute Genomics Platform"/>
            <consortium name="The Broad Institute Genomic Center for Infectious Diseases"/>
            <person name="Earl A."/>
            <person name="Manson A."/>
            <person name="Schwartman J."/>
            <person name="Gilmore M."/>
            <person name="Abouelleil A."/>
            <person name="Cao P."/>
            <person name="Chapman S."/>
            <person name="Cusick C."/>
            <person name="Shea T."/>
            <person name="Young S."/>
            <person name="Neafsey D."/>
            <person name="Nusbaum C."/>
            <person name="Birren B."/>
        </authorList>
    </citation>
    <scope>NUCLEOTIDE SEQUENCE [LARGE SCALE GENOMIC DNA]</scope>
    <source>
        <strain evidence="1 2">8G7_MSG3316</strain>
    </source>
</reference>
<dbReference type="Pfam" id="PF06675">
    <property type="entry name" value="DUF1177"/>
    <property type="match status" value="1"/>
</dbReference>
<dbReference type="RefSeq" id="WP_081119598.1">
    <property type="nucleotide sequence ID" value="NZ_NGKU01000001.1"/>
</dbReference>
<name>A0A242AA58_9ENTE</name>
<dbReference type="EMBL" id="NGKU01000001">
    <property type="protein sequence ID" value="OTN77832.1"/>
    <property type="molecule type" value="Genomic_DNA"/>
</dbReference>